<dbReference type="KEGG" id="nai:NECAME_18086"/>
<dbReference type="AlphaFoldDB" id="W2TF35"/>
<gene>
    <name evidence="2" type="ORF">NECAME_18086</name>
</gene>
<dbReference type="Proteomes" id="UP000053676">
    <property type="component" value="Unassembled WGS sequence"/>
</dbReference>
<dbReference type="InterPro" id="IPR036186">
    <property type="entry name" value="Serpin_sf"/>
</dbReference>
<sequence>MSLQVSEDGTGEGESNSNYLPAVAQTEAHRAIEFIADHPFIFVLSKDFNPLFIGHRRQYSAGYASMKPIEVTK</sequence>
<dbReference type="SUPFAM" id="SSF56574">
    <property type="entry name" value="Serpins"/>
    <property type="match status" value="1"/>
</dbReference>
<feature type="region of interest" description="Disordered" evidence="1">
    <location>
        <begin position="1"/>
        <end position="20"/>
    </location>
</feature>
<reference evidence="3" key="1">
    <citation type="journal article" date="2014" name="Nat. Genet.">
        <title>Genome of the human hookworm Necator americanus.</title>
        <authorList>
            <person name="Tang Y.T."/>
            <person name="Gao X."/>
            <person name="Rosa B.A."/>
            <person name="Abubucker S."/>
            <person name="Hallsworth-Pepin K."/>
            <person name="Martin J."/>
            <person name="Tyagi R."/>
            <person name="Heizer E."/>
            <person name="Zhang X."/>
            <person name="Bhonagiri-Palsikar V."/>
            <person name="Minx P."/>
            <person name="Warren W.C."/>
            <person name="Wang Q."/>
            <person name="Zhan B."/>
            <person name="Hotez P.J."/>
            <person name="Sternberg P.W."/>
            <person name="Dougall A."/>
            <person name="Gaze S.T."/>
            <person name="Mulvenna J."/>
            <person name="Sotillo J."/>
            <person name="Ranganathan S."/>
            <person name="Rabelo E.M."/>
            <person name="Wilson R.K."/>
            <person name="Felgner P.L."/>
            <person name="Bethony J."/>
            <person name="Hawdon J.M."/>
            <person name="Gasser R.B."/>
            <person name="Loukas A."/>
            <person name="Mitreva M."/>
        </authorList>
    </citation>
    <scope>NUCLEOTIDE SEQUENCE [LARGE SCALE GENOMIC DNA]</scope>
</reference>
<protein>
    <submittedName>
        <fullName evidence="2">Uncharacterized protein</fullName>
    </submittedName>
</protein>
<dbReference type="OrthoDB" id="9518664at2759"/>
<evidence type="ECO:0000313" key="3">
    <source>
        <dbReference type="Proteomes" id="UP000053676"/>
    </source>
</evidence>
<evidence type="ECO:0000313" key="2">
    <source>
        <dbReference type="EMBL" id="ETN79637.1"/>
    </source>
</evidence>
<keyword evidence="3" id="KW-1185">Reference proteome</keyword>
<organism evidence="2 3">
    <name type="scientific">Necator americanus</name>
    <name type="common">Human hookworm</name>
    <dbReference type="NCBI Taxonomy" id="51031"/>
    <lineage>
        <taxon>Eukaryota</taxon>
        <taxon>Metazoa</taxon>
        <taxon>Ecdysozoa</taxon>
        <taxon>Nematoda</taxon>
        <taxon>Chromadorea</taxon>
        <taxon>Rhabditida</taxon>
        <taxon>Rhabditina</taxon>
        <taxon>Rhabditomorpha</taxon>
        <taxon>Strongyloidea</taxon>
        <taxon>Ancylostomatidae</taxon>
        <taxon>Bunostominae</taxon>
        <taxon>Necator</taxon>
    </lineage>
</organism>
<dbReference type="Gene3D" id="2.30.39.10">
    <property type="entry name" value="Alpha-1-antitrypsin, domain 1"/>
    <property type="match status" value="1"/>
</dbReference>
<dbReference type="PROSITE" id="PS00284">
    <property type="entry name" value="SERPIN"/>
    <property type="match status" value="1"/>
</dbReference>
<dbReference type="InterPro" id="IPR042185">
    <property type="entry name" value="Serpin_sf_2"/>
</dbReference>
<accession>W2TF35</accession>
<feature type="compositionally biased region" description="Polar residues" evidence="1">
    <location>
        <begin position="1"/>
        <end position="19"/>
    </location>
</feature>
<name>W2TF35_NECAM</name>
<dbReference type="InterPro" id="IPR023795">
    <property type="entry name" value="Serpin_CS"/>
</dbReference>
<dbReference type="EMBL" id="KI659393">
    <property type="protein sequence ID" value="ETN79637.1"/>
    <property type="molecule type" value="Genomic_DNA"/>
</dbReference>
<proteinExistence type="predicted"/>
<evidence type="ECO:0000256" key="1">
    <source>
        <dbReference type="SAM" id="MobiDB-lite"/>
    </source>
</evidence>